<protein>
    <submittedName>
        <fullName evidence="1">Uncharacterized protein</fullName>
    </submittedName>
</protein>
<accession>A0ACC0WEM0</accession>
<dbReference type="EMBL" id="CM047581">
    <property type="protein sequence ID" value="KAI9917100.1"/>
    <property type="molecule type" value="Genomic_DNA"/>
</dbReference>
<sequence length="63" mass="6845">MCAKLYGNILRSIAKQQEKSGDKVSAGIQQKNVRRVFQGKVDNGIEVLHDAEDDADAEGVGRS</sequence>
<evidence type="ECO:0000313" key="2">
    <source>
        <dbReference type="Proteomes" id="UP001163321"/>
    </source>
</evidence>
<evidence type="ECO:0000313" key="1">
    <source>
        <dbReference type="EMBL" id="KAI9917100.1"/>
    </source>
</evidence>
<reference evidence="1 2" key="1">
    <citation type="journal article" date="2022" name="bioRxiv">
        <title>The genome of the oomycete Peronosclerospora sorghi, a cosmopolitan pathogen of maize and sorghum, is inflated with dispersed pseudogenes.</title>
        <authorList>
            <person name="Fletcher K."/>
            <person name="Martin F."/>
            <person name="Isakeit T."/>
            <person name="Cavanaugh K."/>
            <person name="Magill C."/>
            <person name="Michelmore R."/>
        </authorList>
    </citation>
    <scope>NUCLEOTIDE SEQUENCE [LARGE SCALE GENOMIC DNA]</scope>
    <source>
        <strain evidence="1">P6</strain>
    </source>
</reference>
<organism evidence="1 2">
    <name type="scientific">Peronosclerospora sorghi</name>
    <dbReference type="NCBI Taxonomy" id="230839"/>
    <lineage>
        <taxon>Eukaryota</taxon>
        <taxon>Sar</taxon>
        <taxon>Stramenopiles</taxon>
        <taxon>Oomycota</taxon>
        <taxon>Peronosporomycetes</taxon>
        <taxon>Peronosporales</taxon>
        <taxon>Peronosporaceae</taxon>
        <taxon>Peronosclerospora</taxon>
    </lineage>
</organism>
<gene>
    <name evidence="1" type="ORF">PsorP6_017225</name>
</gene>
<comment type="caution">
    <text evidence="1">The sequence shown here is derived from an EMBL/GenBank/DDBJ whole genome shotgun (WGS) entry which is preliminary data.</text>
</comment>
<keyword evidence="2" id="KW-1185">Reference proteome</keyword>
<proteinExistence type="predicted"/>
<dbReference type="Proteomes" id="UP001163321">
    <property type="component" value="Chromosome 2"/>
</dbReference>
<name>A0ACC0WEM0_9STRA</name>